<comment type="similarity">
    <text evidence="11">Belongs to the AB hydrolase superfamily. Lipase family. Class Lip subfamily.</text>
</comment>
<dbReference type="Gene3D" id="1.10.260.130">
    <property type="match status" value="1"/>
</dbReference>
<dbReference type="FunFam" id="1.10.260.130:FF:000001">
    <property type="entry name" value="Lipase 2"/>
    <property type="match status" value="1"/>
</dbReference>
<evidence type="ECO:0000313" key="14">
    <source>
        <dbReference type="Proteomes" id="UP000536275"/>
    </source>
</evidence>
<evidence type="ECO:0000256" key="8">
    <source>
        <dbReference type="ARBA" id="ARBA00023157"/>
    </source>
</evidence>
<dbReference type="GO" id="GO:0016042">
    <property type="term" value="P:lipid catabolic process"/>
    <property type="evidence" value="ECO:0007669"/>
    <property type="project" value="UniProtKB-UniRule"/>
</dbReference>
<dbReference type="GO" id="GO:0005576">
    <property type="term" value="C:extracellular region"/>
    <property type="evidence" value="ECO:0007669"/>
    <property type="project" value="UniProtKB-SubCell"/>
</dbReference>
<comment type="catalytic activity">
    <reaction evidence="10">
        <text>a triacylglycerol + H2O = a diacylglycerol + a fatty acid + H(+)</text>
        <dbReference type="Rhea" id="RHEA:12044"/>
        <dbReference type="ChEBI" id="CHEBI:15377"/>
        <dbReference type="ChEBI" id="CHEBI:15378"/>
        <dbReference type="ChEBI" id="CHEBI:17855"/>
        <dbReference type="ChEBI" id="CHEBI:18035"/>
        <dbReference type="ChEBI" id="CHEBI:28868"/>
        <dbReference type="EC" id="3.1.1.3"/>
    </reaction>
    <physiologicalReaction direction="left-to-right" evidence="10">
        <dbReference type="Rhea" id="RHEA:12045"/>
    </physiologicalReaction>
</comment>
<organism evidence="13 14">
    <name type="scientific">Candida albicans</name>
    <name type="common">Yeast</name>
    <dbReference type="NCBI Taxonomy" id="5476"/>
    <lineage>
        <taxon>Eukaryota</taxon>
        <taxon>Fungi</taxon>
        <taxon>Dikarya</taxon>
        <taxon>Ascomycota</taxon>
        <taxon>Saccharomycotina</taxon>
        <taxon>Pichiomycetes</taxon>
        <taxon>Debaryomycetaceae</taxon>
        <taxon>Candida/Lodderomyces clade</taxon>
        <taxon>Candida</taxon>
    </lineage>
</organism>
<evidence type="ECO:0000256" key="9">
    <source>
        <dbReference type="ARBA" id="ARBA00023180"/>
    </source>
</evidence>
<evidence type="ECO:0000256" key="3">
    <source>
        <dbReference type="ARBA" id="ARBA00022729"/>
    </source>
</evidence>
<gene>
    <name evidence="13" type="primary">LIP8</name>
    <name evidence="13" type="ORF">FOB64_006515</name>
</gene>
<sequence length="460" mass="49896">MLFLLFLLITPIYAGLIFPTKPSSDPFYNPPKGFEKAAVGDILQSRETPKSITGRFAPLKIQNSWQLLVRSEDSFGNPNAIVTTVIEPVNADPSKIASYQVFEDAAKADCAPSYALQFGSDLTTFVTQAEMYLMAPLLDQGYYVVSPDYEGPKSTFTIGKQSGQAVLNSIRATLKSSKITNIKEDAKVVMWGYSGGSLASGWAAALQPSYAPELSSSLLGAALGGFVTNITATAQAADGTVFAGIVANALGGVANEYPEFKSILQSDTDKKSVFDEFDSHCLADGVIDYINTSFLTGDNKIFKTGWDILKSPTIAKIVEDNGLVYQKQLVPKIPIFVYHGSIDQIVPIVNVKKTYQNWCEGGISSLEFAEDGTNGHLTETVVGAPAALTWIIDRFNGKQTVSGCQHDKRLSNFQYPNISSSILKYFKVALDTMMSNGLGSDIQKDKITPDDLRKFLLGGW</sequence>
<dbReference type="Pfam" id="PF03583">
    <property type="entry name" value="LIP"/>
    <property type="match status" value="1"/>
</dbReference>
<keyword evidence="2 12" id="KW-0964">Secreted</keyword>
<keyword evidence="6" id="KW-0843">Virulence</keyword>
<comment type="caution">
    <text evidence="13">The sequence shown here is derived from an EMBL/GenBank/DDBJ whole genome shotgun (WGS) entry which is preliminary data.</text>
</comment>
<keyword evidence="5 12" id="KW-0442">Lipid degradation</keyword>
<dbReference type="SUPFAM" id="SSF53474">
    <property type="entry name" value="alpha/beta-Hydrolases"/>
    <property type="match status" value="1"/>
</dbReference>
<proteinExistence type="inferred from homology"/>
<dbReference type="PANTHER" id="PTHR34853:SF1">
    <property type="entry name" value="LIPASE 5"/>
    <property type="match status" value="1"/>
</dbReference>
<keyword evidence="7 12" id="KW-0443">Lipid metabolism</keyword>
<keyword evidence="4" id="KW-0378">Hydrolase</keyword>
<dbReference type="PIRSF" id="PIRSF029171">
    <property type="entry name" value="Esterase_LipA"/>
    <property type="match status" value="1"/>
</dbReference>
<dbReference type="GO" id="GO:0004806">
    <property type="term" value="F:triacylglycerol lipase activity"/>
    <property type="evidence" value="ECO:0007669"/>
    <property type="project" value="UniProtKB-UniRule"/>
</dbReference>
<evidence type="ECO:0000256" key="7">
    <source>
        <dbReference type="ARBA" id="ARBA00023098"/>
    </source>
</evidence>
<dbReference type="InterPro" id="IPR005152">
    <property type="entry name" value="Lipase_secreted"/>
</dbReference>
<evidence type="ECO:0000256" key="10">
    <source>
        <dbReference type="ARBA" id="ARBA00023369"/>
    </source>
</evidence>
<evidence type="ECO:0000256" key="4">
    <source>
        <dbReference type="ARBA" id="ARBA00022801"/>
    </source>
</evidence>
<dbReference type="Gene3D" id="3.40.50.1820">
    <property type="entry name" value="alpha/beta hydrolase"/>
    <property type="match status" value="1"/>
</dbReference>
<dbReference type="EMBL" id="JABWAD010000066">
    <property type="protein sequence ID" value="KAF6061072.1"/>
    <property type="molecule type" value="Genomic_DNA"/>
</dbReference>
<dbReference type="Proteomes" id="UP000536275">
    <property type="component" value="Unassembled WGS sequence"/>
</dbReference>
<evidence type="ECO:0000256" key="5">
    <source>
        <dbReference type="ARBA" id="ARBA00022963"/>
    </source>
</evidence>
<protein>
    <recommendedName>
        <fullName evidence="12">Lipase</fullName>
        <ecNumber evidence="12">3.1.1.3</ecNumber>
    </recommendedName>
</protein>
<evidence type="ECO:0000256" key="6">
    <source>
        <dbReference type="ARBA" id="ARBA00023026"/>
    </source>
</evidence>
<accession>A0A8H6BU12</accession>
<dbReference type="EC" id="3.1.1.3" evidence="12"/>
<dbReference type="InterPro" id="IPR029058">
    <property type="entry name" value="AB_hydrolase_fold"/>
</dbReference>
<evidence type="ECO:0000256" key="1">
    <source>
        <dbReference type="ARBA" id="ARBA00004613"/>
    </source>
</evidence>
<dbReference type="AlphaFoldDB" id="A0A8H6BU12"/>
<keyword evidence="9" id="KW-0325">Glycoprotein</keyword>
<dbReference type="PANTHER" id="PTHR34853">
    <property type="match status" value="1"/>
</dbReference>
<evidence type="ECO:0000256" key="12">
    <source>
        <dbReference type="PIRNR" id="PIRNR029171"/>
    </source>
</evidence>
<evidence type="ECO:0000256" key="2">
    <source>
        <dbReference type="ARBA" id="ARBA00022525"/>
    </source>
</evidence>
<evidence type="ECO:0000256" key="11">
    <source>
        <dbReference type="ARBA" id="ARBA00043986"/>
    </source>
</evidence>
<keyword evidence="8" id="KW-1015">Disulfide bond</keyword>
<reference evidence="13 14" key="1">
    <citation type="submission" date="2020-03" db="EMBL/GenBank/DDBJ databases">
        <title>FDA dAtabase for Regulatory Grade micrObial Sequences (FDA-ARGOS): Supporting development and validation of Infectious Disease Dx tests.</title>
        <authorList>
            <person name="Campos J."/>
            <person name="Goldberg B."/>
            <person name="Tallon L."/>
            <person name="Sadzewicz L."/>
            <person name="Vavikolanu K."/>
            <person name="Mehta A."/>
            <person name="Aluvathingal J."/>
            <person name="Nadendla S."/>
            <person name="Nandy P."/>
            <person name="Geyer C."/>
            <person name="Yan Y."/>
            <person name="Sichtig H."/>
        </authorList>
    </citation>
    <scope>NUCLEOTIDE SEQUENCE [LARGE SCALE GENOMIC DNA]</scope>
    <source>
        <strain evidence="13 14">FDAARGOS_656</strain>
    </source>
</reference>
<comment type="subcellular location">
    <subcellularLocation>
        <location evidence="1">Secreted</location>
    </subcellularLocation>
</comment>
<name>A0A8H6BU12_CANAX</name>
<evidence type="ECO:0000313" key="13">
    <source>
        <dbReference type="EMBL" id="KAF6061072.1"/>
    </source>
</evidence>
<keyword evidence="3" id="KW-0732">Signal</keyword>